<comment type="caution">
    <text evidence="1">The sequence shown here is derived from an EMBL/GenBank/DDBJ whole genome shotgun (WGS) entry which is preliminary data.</text>
</comment>
<sequence>MSWRLPDPEQILTDRGPDVGGDAFLNVARGRRPVDAICGGIRPCHEQQLGQAGGFLVCCVEGDTPARLLVFLTSFADLDPGDDAAVAPSQDDRALLELMPVVFK</sequence>
<name>A0A7Y6Q377_9HYPH</name>
<dbReference type="Proteomes" id="UP000520198">
    <property type="component" value="Unassembled WGS sequence"/>
</dbReference>
<protein>
    <submittedName>
        <fullName evidence="1">Uncharacterized protein</fullName>
    </submittedName>
</protein>
<gene>
    <name evidence="1" type="ORF">HT585_04300</name>
</gene>
<proteinExistence type="predicted"/>
<evidence type="ECO:0000313" key="2">
    <source>
        <dbReference type="Proteomes" id="UP000520198"/>
    </source>
</evidence>
<dbReference type="AlphaFoldDB" id="A0A7Y6Q377"/>
<dbReference type="EMBL" id="JABWDU010000001">
    <property type="protein sequence ID" value="NVD38066.1"/>
    <property type="molecule type" value="Genomic_DNA"/>
</dbReference>
<reference evidence="1 2" key="1">
    <citation type="submission" date="2020-06" db="EMBL/GenBank/DDBJ databases">
        <authorList>
            <person name="Grouzdev D.S."/>
        </authorList>
    </citation>
    <scope>NUCLEOTIDE SEQUENCE [LARGE SCALE GENOMIC DNA]</scope>
    <source>
        <strain evidence="1 2">HO-A22</strain>
    </source>
</reference>
<accession>A0A7Y6Q377</accession>
<keyword evidence="2" id="KW-1185">Reference proteome</keyword>
<organism evidence="1 2">
    <name type="scientific">Ensifer oleiphilus</name>
    <dbReference type="NCBI Taxonomy" id="2742698"/>
    <lineage>
        <taxon>Bacteria</taxon>
        <taxon>Pseudomonadati</taxon>
        <taxon>Pseudomonadota</taxon>
        <taxon>Alphaproteobacteria</taxon>
        <taxon>Hyphomicrobiales</taxon>
        <taxon>Rhizobiaceae</taxon>
        <taxon>Sinorhizobium/Ensifer group</taxon>
        <taxon>Ensifer</taxon>
    </lineage>
</organism>
<dbReference type="RefSeq" id="WP_176351753.1">
    <property type="nucleotide sequence ID" value="NZ_JABWDU010000001.1"/>
</dbReference>
<evidence type="ECO:0000313" key="1">
    <source>
        <dbReference type="EMBL" id="NVD38066.1"/>
    </source>
</evidence>